<comment type="function">
    <text evidence="8">Ferredoxins are iron-sulfur proteins that transfer electrons in a wide variety of metabolic reactions.</text>
</comment>
<gene>
    <name evidence="10" type="ORF">F8568_023090</name>
</gene>
<dbReference type="InterPro" id="IPR051269">
    <property type="entry name" value="Fe-S_cluster_ET"/>
</dbReference>
<keyword evidence="2 8" id="KW-0813">Transport</keyword>
<feature type="domain" description="4Fe-4S ferredoxin-type" evidence="9">
    <location>
        <begin position="1"/>
        <end position="28"/>
    </location>
</feature>
<keyword evidence="11" id="KW-1185">Reference proteome</keyword>
<dbReference type="GO" id="GO:0051538">
    <property type="term" value="F:3 iron, 4 sulfur cluster binding"/>
    <property type="evidence" value="ECO:0007669"/>
    <property type="project" value="UniProtKB-KW"/>
</dbReference>
<dbReference type="PRINTS" id="PR00352">
    <property type="entry name" value="3FE4SFRDOXIN"/>
</dbReference>
<accession>A0A6I4MKH5</accession>
<dbReference type="SUPFAM" id="SSF54862">
    <property type="entry name" value="4Fe-4S ferredoxins"/>
    <property type="match status" value="1"/>
</dbReference>
<evidence type="ECO:0000256" key="1">
    <source>
        <dbReference type="ARBA" id="ARBA00001927"/>
    </source>
</evidence>
<dbReference type="Proteomes" id="UP000462055">
    <property type="component" value="Unassembled WGS sequence"/>
</dbReference>
<keyword evidence="5 8" id="KW-0408">Iron</keyword>
<dbReference type="Gene3D" id="3.30.70.20">
    <property type="match status" value="1"/>
</dbReference>
<dbReference type="GO" id="GO:0009055">
    <property type="term" value="F:electron transfer activity"/>
    <property type="evidence" value="ECO:0007669"/>
    <property type="project" value="UniProtKB-UniRule"/>
</dbReference>
<organism evidence="10 11">
    <name type="scientific">Actinomadura physcomitrii</name>
    <dbReference type="NCBI Taxonomy" id="2650748"/>
    <lineage>
        <taxon>Bacteria</taxon>
        <taxon>Bacillati</taxon>
        <taxon>Actinomycetota</taxon>
        <taxon>Actinomycetes</taxon>
        <taxon>Streptosporangiales</taxon>
        <taxon>Thermomonosporaceae</taxon>
        <taxon>Actinomadura</taxon>
    </lineage>
</organism>
<dbReference type="Pfam" id="PF13459">
    <property type="entry name" value="Fer4_15"/>
    <property type="match status" value="1"/>
</dbReference>
<dbReference type="AlphaFoldDB" id="A0A6I4MKH5"/>
<evidence type="ECO:0000256" key="4">
    <source>
        <dbReference type="ARBA" id="ARBA00022982"/>
    </source>
</evidence>
<keyword evidence="3 8" id="KW-0479">Metal-binding</keyword>
<dbReference type="PANTHER" id="PTHR36923">
    <property type="entry name" value="FERREDOXIN"/>
    <property type="match status" value="1"/>
</dbReference>
<dbReference type="InterPro" id="IPR001080">
    <property type="entry name" value="3Fe4S_ferredoxin"/>
</dbReference>
<evidence type="ECO:0000256" key="8">
    <source>
        <dbReference type="RuleBase" id="RU368020"/>
    </source>
</evidence>
<evidence type="ECO:0000256" key="5">
    <source>
        <dbReference type="ARBA" id="ARBA00023004"/>
    </source>
</evidence>
<keyword evidence="6 8" id="KW-0411">Iron-sulfur</keyword>
<dbReference type="PROSITE" id="PS51379">
    <property type="entry name" value="4FE4S_FER_2"/>
    <property type="match status" value="1"/>
</dbReference>
<proteinExistence type="predicted"/>
<dbReference type="InterPro" id="IPR017896">
    <property type="entry name" value="4Fe4S_Fe-S-bd"/>
</dbReference>
<dbReference type="GO" id="GO:0005506">
    <property type="term" value="F:iron ion binding"/>
    <property type="evidence" value="ECO:0007669"/>
    <property type="project" value="UniProtKB-UniRule"/>
</dbReference>
<evidence type="ECO:0000313" key="11">
    <source>
        <dbReference type="Proteomes" id="UP000462055"/>
    </source>
</evidence>
<evidence type="ECO:0000313" key="10">
    <source>
        <dbReference type="EMBL" id="MWA03209.1"/>
    </source>
</evidence>
<name>A0A6I4MKH5_9ACTN</name>
<dbReference type="EMBL" id="WBMS02000018">
    <property type="protein sequence ID" value="MWA03209.1"/>
    <property type="molecule type" value="Genomic_DNA"/>
</dbReference>
<keyword evidence="7" id="KW-0003">3Fe-4S</keyword>
<protein>
    <recommendedName>
        <fullName evidence="8">Ferredoxin</fullName>
    </recommendedName>
</protein>
<sequence length="62" mass="6634">MRVTVTDTCQGCGQCEAAVPDVFRIHDDGFAVALVDTIPEPLEQDVRDAADQCPTEAIELTG</sequence>
<dbReference type="RefSeq" id="WP_151595754.1">
    <property type="nucleotide sequence ID" value="NZ_WBMS02000018.1"/>
</dbReference>
<evidence type="ECO:0000256" key="7">
    <source>
        <dbReference type="ARBA" id="ARBA00023291"/>
    </source>
</evidence>
<reference evidence="10" key="1">
    <citation type="submission" date="2019-12" db="EMBL/GenBank/DDBJ databases">
        <title>Actinomadura physcomitrii sp. nov., a novel actinomycete isolated from moss [Physcomitrium sphaericum (Ludw) Fuernr].</title>
        <authorList>
            <person name="Zhuang X."/>
        </authorList>
    </citation>
    <scope>NUCLEOTIDE SEQUENCE [LARGE SCALE GENOMIC DNA]</scope>
    <source>
        <strain evidence="10">LD22</strain>
    </source>
</reference>
<evidence type="ECO:0000256" key="3">
    <source>
        <dbReference type="ARBA" id="ARBA00022723"/>
    </source>
</evidence>
<dbReference type="PANTHER" id="PTHR36923:SF3">
    <property type="entry name" value="FERREDOXIN"/>
    <property type="match status" value="1"/>
</dbReference>
<comment type="cofactor">
    <cofactor evidence="1">
        <name>[3Fe-4S] cluster</name>
        <dbReference type="ChEBI" id="CHEBI:21137"/>
    </cofactor>
</comment>
<comment type="caution">
    <text evidence="10">The sequence shown here is derived from an EMBL/GenBank/DDBJ whole genome shotgun (WGS) entry which is preliminary data.</text>
</comment>
<evidence type="ECO:0000256" key="6">
    <source>
        <dbReference type="ARBA" id="ARBA00023014"/>
    </source>
</evidence>
<keyword evidence="4 8" id="KW-0249">Electron transport</keyword>
<evidence type="ECO:0000256" key="2">
    <source>
        <dbReference type="ARBA" id="ARBA00022448"/>
    </source>
</evidence>
<evidence type="ECO:0000259" key="9">
    <source>
        <dbReference type="PROSITE" id="PS51379"/>
    </source>
</evidence>